<sequence length="92" mass="10523">MLHTELMALQHSRTYIDYAEVSTAKPFLQANTEEFSFQEIRKDHTIPCFAKDNEPLISHCDFIDATTEIITDLFKGETILSPTIRLSHPIKG</sequence>
<dbReference type="AlphaFoldDB" id="A0A327QI29"/>
<protein>
    <submittedName>
        <fullName evidence="1">Uncharacterized protein DUF3871</fullName>
    </submittedName>
</protein>
<evidence type="ECO:0000313" key="2">
    <source>
        <dbReference type="Proteomes" id="UP000249547"/>
    </source>
</evidence>
<organism evidence="1 2">
    <name type="scientific">Chitinophaga skermanii</name>
    <dbReference type="NCBI Taxonomy" id="331697"/>
    <lineage>
        <taxon>Bacteria</taxon>
        <taxon>Pseudomonadati</taxon>
        <taxon>Bacteroidota</taxon>
        <taxon>Chitinophagia</taxon>
        <taxon>Chitinophagales</taxon>
        <taxon>Chitinophagaceae</taxon>
        <taxon>Chitinophaga</taxon>
    </lineage>
</organism>
<dbReference type="InterPro" id="IPR024353">
    <property type="entry name" value="DUF3871"/>
</dbReference>
<dbReference type="Proteomes" id="UP000249547">
    <property type="component" value="Unassembled WGS sequence"/>
</dbReference>
<comment type="caution">
    <text evidence="1">The sequence shown here is derived from an EMBL/GenBank/DDBJ whole genome shotgun (WGS) entry which is preliminary data.</text>
</comment>
<accession>A0A327QI29</accession>
<keyword evidence="2" id="KW-1185">Reference proteome</keyword>
<dbReference type="EMBL" id="QLLL01000005">
    <property type="protein sequence ID" value="RAJ04070.1"/>
    <property type="molecule type" value="Genomic_DNA"/>
</dbReference>
<proteinExistence type="predicted"/>
<evidence type="ECO:0000313" key="1">
    <source>
        <dbReference type="EMBL" id="RAJ04070.1"/>
    </source>
</evidence>
<reference evidence="1 2" key="1">
    <citation type="submission" date="2018-06" db="EMBL/GenBank/DDBJ databases">
        <title>Genomic Encyclopedia of Archaeal and Bacterial Type Strains, Phase II (KMG-II): from individual species to whole genera.</title>
        <authorList>
            <person name="Goeker M."/>
        </authorList>
    </citation>
    <scope>NUCLEOTIDE SEQUENCE [LARGE SCALE GENOMIC DNA]</scope>
    <source>
        <strain evidence="1 2">DSM 23857</strain>
    </source>
</reference>
<name>A0A327QI29_9BACT</name>
<gene>
    <name evidence="1" type="ORF">LX64_02947</name>
</gene>
<dbReference type="Pfam" id="PF12987">
    <property type="entry name" value="DUF3871"/>
    <property type="match status" value="1"/>
</dbReference>